<reference evidence="2 3" key="1">
    <citation type="submission" date="2017-08" db="EMBL/GenBank/DDBJ databases">
        <title>Reclassification of Bisgaard taxon 37 and 44.</title>
        <authorList>
            <person name="Christensen H."/>
        </authorList>
    </citation>
    <scope>NUCLEOTIDE SEQUENCE [LARGE SCALE GENOMIC DNA]</scope>
    <source>
        <strain evidence="2 3">EEAB3T1</strain>
    </source>
</reference>
<dbReference type="OrthoDB" id="9915437at2"/>
<gene>
    <name evidence="2" type="ORF">CKF59_06995</name>
</gene>
<name>A0A3A1Y8D9_9GAMM</name>
<keyword evidence="1" id="KW-0732">Signal</keyword>
<proteinExistence type="predicted"/>
<feature type="signal peptide" evidence="1">
    <location>
        <begin position="1"/>
        <end position="25"/>
    </location>
</feature>
<keyword evidence="3" id="KW-1185">Reference proteome</keyword>
<dbReference type="EMBL" id="NRJF01000232">
    <property type="protein sequence ID" value="RIY32384.1"/>
    <property type="molecule type" value="Genomic_DNA"/>
</dbReference>
<dbReference type="RefSeq" id="WP_119535226.1">
    <property type="nucleotide sequence ID" value="NZ_NRJF01000232.1"/>
</dbReference>
<evidence type="ECO:0000313" key="3">
    <source>
        <dbReference type="Proteomes" id="UP000265964"/>
    </source>
</evidence>
<evidence type="ECO:0000313" key="2">
    <source>
        <dbReference type="EMBL" id="RIY32384.1"/>
    </source>
</evidence>
<organism evidence="2 3">
    <name type="scientific">Psittacicella gerlachiana</name>
    <dbReference type="NCBI Taxonomy" id="2028574"/>
    <lineage>
        <taxon>Bacteria</taxon>
        <taxon>Pseudomonadati</taxon>
        <taxon>Pseudomonadota</taxon>
        <taxon>Gammaproteobacteria</taxon>
        <taxon>Pasteurellales</taxon>
        <taxon>Psittacicellaceae</taxon>
        <taxon>Psittacicella</taxon>
    </lineage>
</organism>
<feature type="chain" id="PRO_5017345124" evidence="1">
    <location>
        <begin position="26"/>
        <end position="127"/>
    </location>
</feature>
<protein>
    <submittedName>
        <fullName evidence="2">Uncharacterized protein</fullName>
    </submittedName>
</protein>
<dbReference type="Proteomes" id="UP000265964">
    <property type="component" value="Unassembled WGS sequence"/>
</dbReference>
<dbReference type="AlphaFoldDB" id="A0A3A1Y8D9"/>
<evidence type="ECO:0000256" key="1">
    <source>
        <dbReference type="SAM" id="SignalP"/>
    </source>
</evidence>
<sequence length="127" mass="13817">MQVKNIFIATILGLTLSSVMTPASFANTDTSTSSSQQQVQTPKAPELFLDGYTLERTNVLEVDGVKVYSGLFTNGLIQQVLIRVSPETVPMTVYNVNSLSVQAPTDMSAEVINQVLESYALSQRVTK</sequence>
<accession>A0A3A1Y8D9</accession>
<comment type="caution">
    <text evidence="2">The sequence shown here is derived from an EMBL/GenBank/DDBJ whole genome shotgun (WGS) entry which is preliminary data.</text>
</comment>